<dbReference type="InterPro" id="IPR010982">
    <property type="entry name" value="Lambda_DNA-bd_dom_sf"/>
</dbReference>
<proteinExistence type="predicted"/>
<evidence type="ECO:0000313" key="2">
    <source>
        <dbReference type="EMBL" id="NWH05418.1"/>
    </source>
</evidence>
<dbReference type="SUPFAM" id="SSF47413">
    <property type="entry name" value="lambda repressor-like DNA-binding domains"/>
    <property type="match status" value="1"/>
</dbReference>
<gene>
    <name evidence="2" type="ORF">HXW94_10535</name>
</gene>
<evidence type="ECO:0000259" key="1">
    <source>
        <dbReference type="PROSITE" id="PS50943"/>
    </source>
</evidence>
<reference evidence="2 3" key="1">
    <citation type="submission" date="2020-06" db="EMBL/GenBank/DDBJ databases">
        <title>High-quality draft genome of sulfate reducer Desulfobacter latus type strain AcrS2 isolated from marine sediment.</title>
        <authorList>
            <person name="Hoppe M."/>
            <person name="Larsen C.K."/>
            <person name="Marshall I.P.G."/>
            <person name="Schramm A."/>
            <person name="Marietou A.G."/>
        </authorList>
    </citation>
    <scope>NUCLEOTIDE SEQUENCE [LARGE SCALE GENOMIC DNA]</scope>
    <source>
        <strain evidence="2 3">AcRS2</strain>
    </source>
</reference>
<dbReference type="GO" id="GO:0003677">
    <property type="term" value="F:DNA binding"/>
    <property type="evidence" value="ECO:0007669"/>
    <property type="project" value="InterPro"/>
</dbReference>
<evidence type="ECO:0000313" key="3">
    <source>
        <dbReference type="Proteomes" id="UP000553343"/>
    </source>
</evidence>
<comment type="caution">
    <text evidence="2">The sequence shown here is derived from an EMBL/GenBank/DDBJ whole genome shotgun (WGS) entry which is preliminary data.</text>
</comment>
<dbReference type="Gene3D" id="1.10.260.40">
    <property type="entry name" value="lambda repressor-like DNA-binding domains"/>
    <property type="match status" value="1"/>
</dbReference>
<dbReference type="CDD" id="cd00093">
    <property type="entry name" value="HTH_XRE"/>
    <property type="match status" value="1"/>
</dbReference>
<dbReference type="EMBL" id="JACADJ010000033">
    <property type="protein sequence ID" value="NWH05418.1"/>
    <property type="molecule type" value="Genomic_DNA"/>
</dbReference>
<protein>
    <submittedName>
        <fullName evidence="2">Helix-turn-helix transcriptional regulator</fullName>
    </submittedName>
</protein>
<name>A0A850TA20_9BACT</name>
<dbReference type="Proteomes" id="UP000553343">
    <property type="component" value="Unassembled WGS sequence"/>
</dbReference>
<feature type="domain" description="HTH cro/C1-type" evidence="1">
    <location>
        <begin position="10"/>
        <end position="64"/>
    </location>
</feature>
<organism evidence="2 3">
    <name type="scientific">Desulfobacter latus</name>
    <dbReference type="NCBI Taxonomy" id="2292"/>
    <lineage>
        <taxon>Bacteria</taxon>
        <taxon>Pseudomonadati</taxon>
        <taxon>Thermodesulfobacteriota</taxon>
        <taxon>Desulfobacteria</taxon>
        <taxon>Desulfobacterales</taxon>
        <taxon>Desulfobacteraceae</taxon>
        <taxon>Desulfobacter</taxon>
    </lineage>
</organism>
<dbReference type="Pfam" id="PF01381">
    <property type="entry name" value="HTH_3"/>
    <property type="match status" value="1"/>
</dbReference>
<keyword evidence="3" id="KW-1185">Reference proteome</keyword>
<dbReference type="AlphaFoldDB" id="A0A850TA20"/>
<dbReference type="InterPro" id="IPR001387">
    <property type="entry name" value="Cro/C1-type_HTH"/>
</dbReference>
<dbReference type="RefSeq" id="WP_178366871.1">
    <property type="nucleotide sequence ID" value="NZ_JACADJ010000033.1"/>
</dbReference>
<accession>A0A850TA20</accession>
<dbReference type="SMART" id="SM00530">
    <property type="entry name" value="HTH_XRE"/>
    <property type="match status" value="1"/>
</dbReference>
<dbReference type="PROSITE" id="PS50943">
    <property type="entry name" value="HTH_CROC1"/>
    <property type="match status" value="1"/>
</dbReference>
<sequence>MDSKRIGELIKTVRKEQGFTQAEAAGYLNVGIRFLSELENGKPTAQLGKVLQVLEGLGYETVLIPKSKRKLINYIKKNLNDE</sequence>